<accession>A0A2P6VSB6</accession>
<organism evidence="1 2">
    <name type="scientific">Micractinium conductrix</name>
    <dbReference type="NCBI Taxonomy" id="554055"/>
    <lineage>
        <taxon>Eukaryota</taxon>
        <taxon>Viridiplantae</taxon>
        <taxon>Chlorophyta</taxon>
        <taxon>core chlorophytes</taxon>
        <taxon>Trebouxiophyceae</taxon>
        <taxon>Chlorellales</taxon>
        <taxon>Chlorellaceae</taxon>
        <taxon>Chlorella clade</taxon>
        <taxon>Micractinium</taxon>
    </lineage>
</organism>
<dbReference type="Proteomes" id="UP000239649">
    <property type="component" value="Unassembled WGS sequence"/>
</dbReference>
<protein>
    <submittedName>
        <fullName evidence="1">ATP synthase beta</fullName>
    </submittedName>
</protein>
<comment type="caution">
    <text evidence="1">The sequence shown here is derived from an EMBL/GenBank/DDBJ whole genome shotgun (WGS) entry which is preliminary data.</text>
</comment>
<keyword evidence="2" id="KW-1185">Reference proteome</keyword>
<dbReference type="EMBL" id="LHPF02000001">
    <property type="protein sequence ID" value="PSC76998.1"/>
    <property type="molecule type" value="Genomic_DNA"/>
</dbReference>
<evidence type="ECO:0000313" key="2">
    <source>
        <dbReference type="Proteomes" id="UP000239649"/>
    </source>
</evidence>
<reference evidence="1 2" key="1">
    <citation type="journal article" date="2018" name="Plant J.">
        <title>Genome sequences of Chlorella sorokiniana UTEX 1602 and Micractinium conductrix SAG 241.80: implications to maltose excretion by a green alga.</title>
        <authorList>
            <person name="Arriola M.B."/>
            <person name="Velmurugan N."/>
            <person name="Zhang Y."/>
            <person name="Plunkett M.H."/>
            <person name="Hondzo H."/>
            <person name="Barney B.M."/>
        </authorList>
    </citation>
    <scope>NUCLEOTIDE SEQUENCE [LARGE SCALE GENOMIC DNA]</scope>
    <source>
        <strain evidence="1 2">SAG 241.80</strain>
    </source>
</reference>
<proteinExistence type="predicted"/>
<dbReference type="AlphaFoldDB" id="A0A2P6VSB6"/>
<evidence type="ECO:0000313" key="1">
    <source>
        <dbReference type="EMBL" id="PSC76998.1"/>
    </source>
</evidence>
<sequence length="157" mass="16577">MTVTAMNFARQAREASQKTVMLFRNECDSIAAALGGAAGGSGGGVGPGAKAPTRRGGARRKIAAKSAGKGARAQLAFFNTRNNRDLAKDFSLITNEDGTTVLCRRRAREGFFPVVPAEDLDGLQAKEHEALGHPGYETLWTHAANANAFSASHATWC</sequence>
<gene>
    <name evidence="1" type="primary">g530</name>
    <name evidence="1" type="ORF">C2E20_0530</name>
</gene>
<name>A0A2P6VSB6_9CHLO</name>